<dbReference type="InterPro" id="IPR007259">
    <property type="entry name" value="GCP"/>
</dbReference>
<evidence type="ECO:0000259" key="6">
    <source>
        <dbReference type="Pfam" id="PF04130"/>
    </source>
</evidence>
<proteinExistence type="inferred from homology"/>
<dbReference type="GO" id="GO:0031122">
    <property type="term" value="P:cytoplasmic microtubule organization"/>
    <property type="evidence" value="ECO:0007669"/>
    <property type="project" value="TreeGrafter"/>
</dbReference>
<sequence>MSRQIYHDPFSIETLAKLPSLLVDPSAVWDGFIFDNSLESNLLQLSESEAKALPELQPALLALNLDSVPLQGLSTPPSASSETSSNEFFEVQEHLSDEEADNHGDDDATNIWTLPEISKRSRKSRLICWDNFLNEKHKELQSGYLSEVSPMVFSTIVNRPATNSLKLVKSDVLLNATFELSMGRSSGLFNWNESKGAFEACWDNLTAIGYSGSLLRNTIAIFSNVGTGTRKLVELFKDLDMRGHKMLPSTIALISSVRSALFVIHKHLEDIRAHVSSLLQLRNIIDKVKTLIHVLSNLCNVVKTLCSDQEVILCLMQEASIASVAHSGLDAILQVIFTQVTRPGLEKLSSEIGLTSTLINNHSPDLMVDEEDYGGSWLSLLSAESSQLISQTRQSLHLLRQYAPQALVFYNSRSIASSTLTLQPVYSYLAICQQQKLASEYESTLKLSFVAPESGSLNPSSGLTLTQCSWRREDASTVFSEGPFTLNLDLFGSHMPKRQAELEHEVTAYLNDCHMERPEPFQLQLDQALVSSVAPALAAQHRLLSYSILQILFEEHNLLAHINLQRNFHLFGHPTFPQRLTMALFDPNQTSGEGKRLTGSYTGLRLQARDTWPPAGSELRLVLMGILSDSLACSDERSFESSISFAIRDMPLDELEKCREVNSIHALRFLRLQYKAPNHILESVLSPSILDKYDRVFQHLLLILRLHSVTEGLLRDNCSTRDASKKNLLDQKLILEMHHFISMLADYCQNTAINLCWEHFDGILEKVKGLIERKDYDNTLKIVKSQDFLKTLLEQTLDDTLHAMLLRKKQARGLQLLHGMFNLILEFAASKRSQTEASESKLRDYNDEPTMRRYNHDFKTHMTGLIEMLKAQSQYRPHQKVGGIEGFGIGSSAADNPVDHLLLKLDMFGYWSSGRRKGIFASRLPTMVSDQ</sequence>
<dbReference type="PANTHER" id="PTHR19302">
    <property type="entry name" value="GAMMA TUBULIN COMPLEX PROTEIN"/>
    <property type="match status" value="1"/>
</dbReference>
<dbReference type="GO" id="GO:0051321">
    <property type="term" value="P:meiotic cell cycle"/>
    <property type="evidence" value="ECO:0007669"/>
    <property type="project" value="TreeGrafter"/>
</dbReference>
<keyword evidence="3 5" id="KW-0493">Microtubule</keyword>
<reference evidence="7 8" key="1">
    <citation type="submission" date="2013-03" db="EMBL/GenBank/DDBJ databases">
        <title>The Genome Sequence of Exophiala aquamarina CBS 119918.</title>
        <authorList>
            <consortium name="The Broad Institute Genomics Platform"/>
            <person name="Cuomo C."/>
            <person name="de Hoog S."/>
            <person name="Gorbushina A."/>
            <person name="Walker B."/>
            <person name="Young S.K."/>
            <person name="Zeng Q."/>
            <person name="Gargeya S."/>
            <person name="Fitzgerald M."/>
            <person name="Haas B."/>
            <person name="Abouelleil A."/>
            <person name="Allen A.W."/>
            <person name="Alvarado L."/>
            <person name="Arachchi H.M."/>
            <person name="Berlin A.M."/>
            <person name="Chapman S.B."/>
            <person name="Gainer-Dewar J."/>
            <person name="Goldberg J."/>
            <person name="Griggs A."/>
            <person name="Gujja S."/>
            <person name="Hansen M."/>
            <person name="Howarth C."/>
            <person name="Imamovic A."/>
            <person name="Ireland A."/>
            <person name="Larimer J."/>
            <person name="McCowan C."/>
            <person name="Murphy C."/>
            <person name="Pearson M."/>
            <person name="Poon T.W."/>
            <person name="Priest M."/>
            <person name="Roberts A."/>
            <person name="Saif S."/>
            <person name="Shea T."/>
            <person name="Sisk P."/>
            <person name="Sykes S."/>
            <person name="Wortman J."/>
            <person name="Nusbaum C."/>
            <person name="Birren B."/>
        </authorList>
    </citation>
    <scope>NUCLEOTIDE SEQUENCE [LARGE SCALE GENOMIC DNA]</scope>
    <source>
        <strain evidence="7 8">CBS 119918</strain>
    </source>
</reference>
<dbReference type="InterPro" id="IPR040457">
    <property type="entry name" value="GCP_C"/>
</dbReference>
<dbReference type="Gene3D" id="1.20.120.1900">
    <property type="entry name" value="Gamma-tubulin complex, C-terminal domain"/>
    <property type="match status" value="1"/>
</dbReference>
<dbReference type="EMBL" id="AMGV01000004">
    <property type="protein sequence ID" value="KEF58372.1"/>
    <property type="molecule type" value="Genomic_DNA"/>
</dbReference>
<evidence type="ECO:0000256" key="5">
    <source>
        <dbReference type="RuleBase" id="RU363050"/>
    </source>
</evidence>
<dbReference type="GeneID" id="25281215"/>
<evidence type="ECO:0000256" key="2">
    <source>
        <dbReference type="ARBA" id="ARBA00022490"/>
    </source>
</evidence>
<dbReference type="GO" id="GO:0000278">
    <property type="term" value="P:mitotic cell cycle"/>
    <property type="evidence" value="ECO:0007669"/>
    <property type="project" value="TreeGrafter"/>
</dbReference>
<accession>A0A072PF46</accession>
<dbReference type="OrthoDB" id="775571at2759"/>
<dbReference type="VEuPathDB" id="FungiDB:A1O9_06298"/>
<evidence type="ECO:0000313" key="8">
    <source>
        <dbReference type="Proteomes" id="UP000027920"/>
    </source>
</evidence>
<keyword evidence="2 5" id="KW-0963">Cytoplasm</keyword>
<evidence type="ECO:0000256" key="4">
    <source>
        <dbReference type="ARBA" id="ARBA00023212"/>
    </source>
</evidence>
<evidence type="ECO:0000256" key="1">
    <source>
        <dbReference type="ARBA" id="ARBA00010337"/>
    </source>
</evidence>
<dbReference type="HOGENOM" id="CLU_006331_0_0_1"/>
<dbReference type="Proteomes" id="UP000027920">
    <property type="component" value="Unassembled WGS sequence"/>
</dbReference>
<gene>
    <name evidence="7" type="ORF">A1O9_06298</name>
</gene>
<dbReference type="GO" id="GO:0051011">
    <property type="term" value="F:microtubule minus-end binding"/>
    <property type="evidence" value="ECO:0007669"/>
    <property type="project" value="TreeGrafter"/>
</dbReference>
<comment type="similarity">
    <text evidence="1 5">Belongs to the TUBGCP family.</text>
</comment>
<evidence type="ECO:0000256" key="3">
    <source>
        <dbReference type="ARBA" id="ARBA00022701"/>
    </source>
</evidence>
<dbReference type="GO" id="GO:0000930">
    <property type="term" value="C:gamma-tubulin complex"/>
    <property type="evidence" value="ECO:0007669"/>
    <property type="project" value="TreeGrafter"/>
</dbReference>
<dbReference type="InterPro" id="IPR042241">
    <property type="entry name" value="GCP_C_sf"/>
</dbReference>
<dbReference type="GO" id="GO:0005874">
    <property type="term" value="C:microtubule"/>
    <property type="evidence" value="ECO:0007669"/>
    <property type="project" value="UniProtKB-KW"/>
</dbReference>
<dbReference type="GO" id="GO:0043015">
    <property type="term" value="F:gamma-tubulin binding"/>
    <property type="evidence" value="ECO:0007669"/>
    <property type="project" value="InterPro"/>
</dbReference>
<dbReference type="GO" id="GO:0051225">
    <property type="term" value="P:spindle assembly"/>
    <property type="evidence" value="ECO:0007669"/>
    <property type="project" value="TreeGrafter"/>
</dbReference>
<dbReference type="STRING" id="1182545.A0A072PF46"/>
<comment type="caution">
    <text evidence="7">The sequence shown here is derived from an EMBL/GenBank/DDBJ whole genome shotgun (WGS) entry which is preliminary data.</text>
</comment>
<dbReference type="GO" id="GO:0007020">
    <property type="term" value="P:microtubule nucleation"/>
    <property type="evidence" value="ECO:0007669"/>
    <property type="project" value="InterPro"/>
</dbReference>
<dbReference type="Pfam" id="PF04130">
    <property type="entry name" value="GCP_C_terminal"/>
    <property type="match status" value="1"/>
</dbReference>
<protein>
    <recommendedName>
        <fullName evidence="5">Spindle pole body component</fullName>
    </recommendedName>
</protein>
<comment type="subcellular location">
    <subcellularLocation>
        <location evidence="5">Cytoplasm</location>
        <location evidence="5">Cytoskeleton</location>
        <location evidence="5">Microtubule organizing center</location>
    </subcellularLocation>
</comment>
<organism evidence="7 8">
    <name type="scientific">Exophiala aquamarina CBS 119918</name>
    <dbReference type="NCBI Taxonomy" id="1182545"/>
    <lineage>
        <taxon>Eukaryota</taxon>
        <taxon>Fungi</taxon>
        <taxon>Dikarya</taxon>
        <taxon>Ascomycota</taxon>
        <taxon>Pezizomycotina</taxon>
        <taxon>Eurotiomycetes</taxon>
        <taxon>Chaetothyriomycetidae</taxon>
        <taxon>Chaetothyriales</taxon>
        <taxon>Herpotrichiellaceae</taxon>
        <taxon>Exophiala</taxon>
    </lineage>
</organism>
<name>A0A072PF46_9EURO</name>
<dbReference type="AlphaFoldDB" id="A0A072PF46"/>
<dbReference type="PANTHER" id="PTHR19302:SF70">
    <property type="entry name" value="GAMMA-TUBULIN COMPLEX COMPONENT 6"/>
    <property type="match status" value="1"/>
</dbReference>
<dbReference type="RefSeq" id="XP_013260962.1">
    <property type="nucleotide sequence ID" value="XM_013405508.1"/>
</dbReference>
<dbReference type="GO" id="GO:0000922">
    <property type="term" value="C:spindle pole"/>
    <property type="evidence" value="ECO:0007669"/>
    <property type="project" value="InterPro"/>
</dbReference>
<feature type="domain" description="Gamma tubulin complex component C-terminal" evidence="6">
    <location>
        <begin position="558"/>
        <end position="911"/>
    </location>
</feature>
<keyword evidence="8" id="KW-1185">Reference proteome</keyword>
<evidence type="ECO:0000313" key="7">
    <source>
        <dbReference type="EMBL" id="KEF58372.1"/>
    </source>
</evidence>
<keyword evidence="4 5" id="KW-0206">Cytoskeleton</keyword>
<dbReference type="GO" id="GO:0005816">
    <property type="term" value="C:spindle pole body"/>
    <property type="evidence" value="ECO:0007669"/>
    <property type="project" value="UniProtKB-ARBA"/>
</dbReference>